<comment type="similarity">
    <text evidence="1">Belongs to the SIB family.</text>
</comment>
<dbReference type="Pfam" id="PF17963">
    <property type="entry name" value="Big_9"/>
    <property type="match status" value="2"/>
</dbReference>
<evidence type="ECO:0000256" key="3">
    <source>
        <dbReference type="PROSITE-ProRule" id="PRU00076"/>
    </source>
</evidence>
<dbReference type="Proteomes" id="UP000076078">
    <property type="component" value="Unassembled WGS sequence"/>
</dbReference>
<evidence type="ECO:0000313" key="8">
    <source>
        <dbReference type="Proteomes" id="UP000076078"/>
    </source>
</evidence>
<dbReference type="InterPro" id="IPR056847">
    <property type="entry name" value="Ig_SibA-E_2nd"/>
</dbReference>
<dbReference type="Pfam" id="PF24908">
    <property type="entry name" value="Ig_SIBA-E_2nd"/>
    <property type="match status" value="1"/>
</dbReference>
<name>A0A151ZKE4_TIELA</name>
<sequence length="1908" mass="202405">MKTLLSFVLVLVLASFVVDATHFRYGTIYWEPVAQTDSNYKTIKFTAILSFRKSYWESGTVYPGAVINHSSINFGDGNSQTLTMTVSNDINNEEDYFIGRSEFTYTYWWSGNYTVYYKDCCRISTLENNADEDWYISTSVYVYKPSTQPRGVMNTSPTAGFVPIVTVEAGRVNTFKILGYDAQNDPLTYRLSNIWGSSLYHPTGLSLTGNVITFTPGPVDNGKDYELYCTQVIISDGVSYIVVDFLFKAVRPIDGVCDPSCVNNGQPCTGNSDCLSCTNSTVPNTCAPKQPPYFFGLTPDAGQVLQFPIGINKSFAIESKSPYPNKGVSITVSNTPLGSIGPTITNGANNNPTKSVYYWQPTIDNIGSYVIAASTQDADGTPATEGVRSFVLLVVKPTCGHGTQTPTGCVCDNGWSNTTNCYDCDNGYHGPECLPNNNCNGNGDSNSGVTGDGLCNCYQGWEGPYCNITVSRYCVKTDNSAVTDAVYGKGFIATSLSVVLSTYSNIDSLKIPLNLTKPTKYPVTNILAVFDTAPLSQAIWNNIKSEIGNFEDDVSDSITESTEWALGYFTDPTSSSVAYQPTLFGMGSPLADSVKNLSTTVSTTSNGGSMLALKAAASSTVAWKTGAFKVILILTDSDYQADSATEAATVQALIDNSIFPVIVSFGGNSIPKWEAFVAANLGVAISSTKAGSVWRTNAVTALKSASGLAYPKYTSASDSQFITTPTPSKTTVTNSGSYTFNYYLKYPQNVANLPVRPKVYLSIPGYGKTSIAISYNHPPVPQPAQISMKEDTSATINFVVTDIDSNIIDISFPSFSTISSLGEIRYNGVATSTGVGYSVKSGTFTFVPNANANVASPVSLSYIASDGCLTASSTLSIMVEAVNDPVSCSNIATLTTSINTPVTFNLQGIDVDSTVTVVLSSFNTLASKGSLTTGGNAALSGYAYANNALFSYIQTDNSYTGLQTLSWTVSDGLTSKTCTVSIQFSHINSPPVIASAAKVTTKPTTQATINIVVSDTDSPSGVLTVSAITFASGATSASYTNCAATPTTIGVGGTVNYAITNGQAALQLCITPPNMVATAGYSTITFQAKDTDNAQSNAVTVTIDVVGQRQNTAPVVNQIPNFTFTQGDTVSPVSITGTDADQPNFDNTLLASITTPPTNGKFVVSGGSTAAPTSNAPYSITYQPNSGFFGTDSFSYAVIDELGAQSTIKTTTITVLYKPSAPVLNIPLYSFNQFTTPSVQTLAVSDVDIVKNADVVKCNITSLPAISTLLDQNQNPITAVPFALNAQYQYYIKGPQTYQSYQENFGASCTDKFSLSASATGTIKFTYINQPPTATSSSETTDQNVPKQFTFNVNDLEGPASVKLLTVPTNGKITCNGVVAAVNVVISTVTCIYTPDLDKSNWDTTGHLGPLDAISFVAVDKDSATSDTASVLFYVIAKNPPIYTGNERVSTLEDSSLPVLITGQPGNGGSSYSVRITGIQGNGTFYKQYCMGSEGCISKPITSNQLPYESVQSTIYDYLFTPFANENGDAYMVVSFVLFEGTLVSKTYTITIDVTPVNDPPTIQLVSSQIVGTNTVLSIPSSGTVGIPVNTSFILTYTGADIDSPVDSLDSLILAVPIRGSLFRYDAQSTNYQGTLITRVNNVVAKSSGNTWKVVYVPDKGASGVGYAKISVSIRDDFDALSGSASVSVDVDPINLPPYINATQTEFNVVSGSPVQITNVTFDDPDSTYNNVSLIVSLLTTDNQPVTDAQIVLYGEYAKNCLLLKGTLACLGTKTVLNSFLQTIAFNQTSGEYIVRVYVNDLGYNAAPSKRAQSFLTATKDLKVTVTEPEQVIKKTTNKTVLSAAIAGAAVAAGIIAAGVWKLVKRAAPPTDAFFGDNPFSDGAVTSNPLYAESANSGVNPFYEASNA</sequence>
<feature type="signal peptide" evidence="5">
    <location>
        <begin position="1"/>
        <end position="20"/>
    </location>
</feature>
<evidence type="ECO:0000259" key="6">
    <source>
        <dbReference type="PROSITE" id="PS50026"/>
    </source>
</evidence>
<evidence type="ECO:0000256" key="1">
    <source>
        <dbReference type="ARBA" id="ARBA00061597"/>
    </source>
</evidence>
<dbReference type="Gene3D" id="2.60.40.3440">
    <property type="match status" value="1"/>
</dbReference>
<dbReference type="Pfam" id="PF24619">
    <property type="entry name" value="Ig_SibA"/>
    <property type="match status" value="1"/>
</dbReference>
<keyword evidence="4" id="KW-0812">Transmembrane</keyword>
<dbReference type="OrthoDB" id="286301at2759"/>
<dbReference type="InterPro" id="IPR056851">
    <property type="entry name" value="Ig_SibA-E"/>
</dbReference>
<dbReference type="InParanoid" id="A0A151ZKE4"/>
<accession>A0A151ZKE4</accession>
<feature type="transmembrane region" description="Helical" evidence="4">
    <location>
        <begin position="1841"/>
        <end position="1861"/>
    </location>
</feature>
<evidence type="ECO:0000313" key="7">
    <source>
        <dbReference type="EMBL" id="KYQ94443.1"/>
    </source>
</evidence>
<reference evidence="7 8" key="1">
    <citation type="submission" date="2015-12" db="EMBL/GenBank/DDBJ databases">
        <title>Dictyostelia acquired genes for synthesis and detection of signals that induce cell-type specialization by lateral gene transfer from prokaryotes.</title>
        <authorList>
            <person name="Gloeckner G."/>
            <person name="Schaap P."/>
        </authorList>
    </citation>
    <scope>NUCLEOTIDE SEQUENCE [LARGE SCALE GENOMIC DNA]</scope>
    <source>
        <strain evidence="7 8">TK</strain>
    </source>
</reference>
<comment type="caution">
    <text evidence="7">The sequence shown here is derived from an EMBL/GenBank/DDBJ whole genome shotgun (WGS) entry which is preliminary data.</text>
</comment>
<dbReference type="InterPro" id="IPR000742">
    <property type="entry name" value="EGF"/>
</dbReference>
<keyword evidence="3" id="KW-0245">EGF-like domain</keyword>
<dbReference type="InterPro" id="IPR056844">
    <property type="entry name" value="SibA-E_N"/>
</dbReference>
<feature type="domain" description="EGF-like" evidence="6">
    <location>
        <begin position="429"/>
        <end position="467"/>
    </location>
</feature>
<dbReference type="EMBL" id="LODT01000022">
    <property type="protein sequence ID" value="KYQ94443.1"/>
    <property type="molecule type" value="Genomic_DNA"/>
</dbReference>
<dbReference type="OMA" id="YIVVDFI"/>
<evidence type="ECO:0000256" key="5">
    <source>
        <dbReference type="SAM" id="SignalP"/>
    </source>
</evidence>
<feature type="chain" id="PRO_5007593386" evidence="5">
    <location>
        <begin position="21"/>
        <end position="1908"/>
    </location>
</feature>
<comment type="caution">
    <text evidence="3">Lacks conserved residue(s) required for the propagation of feature annotation.</text>
</comment>
<keyword evidence="3" id="KW-1015">Disulfide bond</keyword>
<keyword evidence="4" id="KW-1133">Transmembrane helix</keyword>
<dbReference type="FunCoup" id="A0A151ZKE4">
    <property type="interactions" value="2"/>
</dbReference>
<dbReference type="PROSITE" id="PS00022">
    <property type="entry name" value="EGF_1"/>
    <property type="match status" value="1"/>
</dbReference>
<dbReference type="PROSITE" id="PS01186">
    <property type="entry name" value="EGF_2"/>
    <property type="match status" value="1"/>
</dbReference>
<dbReference type="Pfam" id="PF24909">
    <property type="entry name" value="vWA_SIBA-E"/>
    <property type="match status" value="1"/>
</dbReference>
<keyword evidence="8" id="KW-1185">Reference proteome</keyword>
<dbReference type="PROSITE" id="PS50026">
    <property type="entry name" value="EGF_3"/>
    <property type="match status" value="1"/>
</dbReference>
<dbReference type="Pfam" id="PF24907">
    <property type="entry name" value="SIBA-E_N"/>
    <property type="match status" value="1"/>
</dbReference>
<gene>
    <name evidence="7" type="ORF">DLAC_04740</name>
</gene>
<evidence type="ECO:0000256" key="4">
    <source>
        <dbReference type="SAM" id="Phobius"/>
    </source>
</evidence>
<organism evidence="7 8">
    <name type="scientific">Tieghemostelium lacteum</name>
    <name type="common">Slime mold</name>
    <name type="synonym">Dictyostelium lacteum</name>
    <dbReference type="NCBI Taxonomy" id="361077"/>
    <lineage>
        <taxon>Eukaryota</taxon>
        <taxon>Amoebozoa</taxon>
        <taxon>Evosea</taxon>
        <taxon>Eumycetozoa</taxon>
        <taxon>Dictyostelia</taxon>
        <taxon>Dictyosteliales</taxon>
        <taxon>Raperosteliaceae</taxon>
        <taxon>Tieghemostelium</taxon>
    </lineage>
</organism>
<comment type="subunit">
    <text evidence="2">Interacts with talA/talin.</text>
</comment>
<feature type="disulfide bond" evidence="3">
    <location>
        <begin position="457"/>
        <end position="466"/>
    </location>
</feature>
<protein>
    <submittedName>
        <fullName evidence="7">Substrate adhesion molecule</fullName>
    </submittedName>
</protein>
<proteinExistence type="inferred from homology"/>
<evidence type="ECO:0000256" key="2">
    <source>
        <dbReference type="ARBA" id="ARBA00064229"/>
    </source>
</evidence>
<keyword evidence="5" id="KW-0732">Signal</keyword>
<keyword evidence="4" id="KW-0472">Membrane</keyword>